<dbReference type="RefSeq" id="WP_022613823.1">
    <property type="nucleotide sequence ID" value="NZ_LK391965.1"/>
</dbReference>
<name>A0AAV2VZG5_9VIBR</name>
<evidence type="ECO:0000259" key="1">
    <source>
        <dbReference type="Pfam" id="PF14268"/>
    </source>
</evidence>
<dbReference type="SUPFAM" id="SSF55729">
    <property type="entry name" value="Acyl-CoA N-acyltransferases (Nat)"/>
    <property type="match status" value="1"/>
</dbReference>
<evidence type="ECO:0000313" key="2">
    <source>
        <dbReference type="EMBL" id="CCO49801.1"/>
    </source>
</evidence>
<reference evidence="2 3" key="1">
    <citation type="journal article" date="2013" name="ISME J.">
        <title>Comparative genomics of pathogenic lineages of Vibrio nigripulchritudo identifies virulence-associated traits.</title>
        <authorList>
            <person name="Goudenege D."/>
            <person name="Labreuche Y."/>
            <person name="Krin E."/>
            <person name="Ansquer D."/>
            <person name="Mangenot S."/>
            <person name="Calteau A."/>
            <person name="Medigue C."/>
            <person name="Mazel D."/>
            <person name="Polz M.F."/>
            <person name="Le Roux F."/>
        </authorList>
    </citation>
    <scope>NUCLEOTIDE SEQUENCE [LARGE SCALE GENOMIC DNA]</scope>
    <source>
        <strain evidence="2 3">SOn1</strain>
    </source>
</reference>
<gene>
    <name evidence="2" type="ORF">VIBNISOn1_900025</name>
</gene>
<comment type="caution">
    <text evidence="2">The sequence shown here is derived from an EMBL/GenBank/DDBJ whole genome shotgun (WGS) entry which is preliminary data.</text>
</comment>
<feature type="domain" description="YoaP-like" evidence="1">
    <location>
        <begin position="203"/>
        <end position="248"/>
    </location>
</feature>
<proteinExistence type="predicted"/>
<dbReference type="InterPro" id="IPR016181">
    <property type="entry name" value="Acyl_CoA_acyltransferase"/>
</dbReference>
<dbReference type="EMBL" id="CAOF01000187">
    <property type="protein sequence ID" value="CCO49801.1"/>
    <property type="molecule type" value="Genomic_DNA"/>
</dbReference>
<dbReference type="Proteomes" id="UP000018211">
    <property type="component" value="Unassembled WGS sequence"/>
</dbReference>
<evidence type="ECO:0000313" key="3">
    <source>
        <dbReference type="Proteomes" id="UP000018211"/>
    </source>
</evidence>
<dbReference type="AlphaFoldDB" id="A0AAV2VZG5"/>
<organism evidence="2 3">
    <name type="scientific">Vibrio nigripulchritudo SOn1</name>
    <dbReference type="NCBI Taxonomy" id="1238450"/>
    <lineage>
        <taxon>Bacteria</taxon>
        <taxon>Pseudomonadati</taxon>
        <taxon>Pseudomonadota</taxon>
        <taxon>Gammaproteobacteria</taxon>
        <taxon>Vibrionales</taxon>
        <taxon>Vibrionaceae</taxon>
        <taxon>Vibrio</taxon>
    </lineage>
</organism>
<protein>
    <submittedName>
        <fullName evidence="2">Acyl-CoA N-acyltransferase</fullName>
    </submittedName>
</protein>
<dbReference type="Gene3D" id="3.40.630.30">
    <property type="match status" value="1"/>
</dbReference>
<sequence>MEYISLTQSNIASEHICCAISDRKCKESYEAKKSWLTEEFGKGYEFIRLDERAKVFIEFGPAENSWLPITADNYIALGCFWVSGKYKGAGHGKQLLGKAKLAAEKLGKNGLVTVVGKKKKGFMSDTNWLKKQGFSICDEAPNDFVLLYLPLNDETKPPRFLPHVQSPEIEFDGCVAHYSNRCPFSEYHVLSSLVESCNKRGIPLKIVKLDTLEKAQSCPSPATIFSLYYRGHFVTTDISACMDTRFDKYIKEPI</sequence>
<accession>A0AAV2VZG5</accession>
<dbReference type="Pfam" id="PF14268">
    <property type="entry name" value="YoaP"/>
    <property type="match status" value="1"/>
</dbReference>
<dbReference type="InterPro" id="IPR025685">
    <property type="entry name" value="YoaP-like_dom"/>
</dbReference>